<dbReference type="EMBL" id="ML994717">
    <property type="protein sequence ID" value="KAF2176008.1"/>
    <property type="molecule type" value="Genomic_DNA"/>
</dbReference>
<dbReference type="Proteomes" id="UP000800200">
    <property type="component" value="Unassembled WGS sequence"/>
</dbReference>
<dbReference type="AlphaFoldDB" id="A0A6A6DC28"/>
<gene>
    <name evidence="1" type="ORF">K469DRAFT_682803</name>
</gene>
<evidence type="ECO:0000313" key="2">
    <source>
        <dbReference type="Proteomes" id="UP000800200"/>
    </source>
</evidence>
<sequence length="151" mass="16640">MVPRELGRFSLSDNIPVSDKAIYPTPLNTTYLNTTNSGLMSSTVAVQHVLSQSNPAQIQGDALVAPPSNSLMTQPLTETALNAHNASIANNTFEEEAVKSWVDKVQRAGRDLGFNLPRGCFEPEKHKLEEWVAVQCRWYPNDARRSDGNVS</sequence>
<name>A0A6A6DC28_9PEZI</name>
<protein>
    <submittedName>
        <fullName evidence="1">Uncharacterized protein</fullName>
    </submittedName>
</protein>
<organism evidence="1 2">
    <name type="scientific">Zopfia rhizophila CBS 207.26</name>
    <dbReference type="NCBI Taxonomy" id="1314779"/>
    <lineage>
        <taxon>Eukaryota</taxon>
        <taxon>Fungi</taxon>
        <taxon>Dikarya</taxon>
        <taxon>Ascomycota</taxon>
        <taxon>Pezizomycotina</taxon>
        <taxon>Dothideomycetes</taxon>
        <taxon>Dothideomycetes incertae sedis</taxon>
        <taxon>Zopfiaceae</taxon>
        <taxon>Zopfia</taxon>
    </lineage>
</organism>
<evidence type="ECO:0000313" key="1">
    <source>
        <dbReference type="EMBL" id="KAF2176008.1"/>
    </source>
</evidence>
<accession>A0A6A6DC28</accession>
<keyword evidence="2" id="KW-1185">Reference proteome</keyword>
<reference evidence="1" key="1">
    <citation type="journal article" date="2020" name="Stud. Mycol.">
        <title>101 Dothideomycetes genomes: a test case for predicting lifestyles and emergence of pathogens.</title>
        <authorList>
            <person name="Haridas S."/>
            <person name="Albert R."/>
            <person name="Binder M."/>
            <person name="Bloem J."/>
            <person name="Labutti K."/>
            <person name="Salamov A."/>
            <person name="Andreopoulos B."/>
            <person name="Baker S."/>
            <person name="Barry K."/>
            <person name="Bills G."/>
            <person name="Bluhm B."/>
            <person name="Cannon C."/>
            <person name="Castanera R."/>
            <person name="Culley D."/>
            <person name="Daum C."/>
            <person name="Ezra D."/>
            <person name="Gonzalez J."/>
            <person name="Henrissat B."/>
            <person name="Kuo A."/>
            <person name="Liang C."/>
            <person name="Lipzen A."/>
            <person name="Lutzoni F."/>
            <person name="Magnuson J."/>
            <person name="Mondo S."/>
            <person name="Nolan M."/>
            <person name="Ohm R."/>
            <person name="Pangilinan J."/>
            <person name="Park H.-J."/>
            <person name="Ramirez L."/>
            <person name="Alfaro M."/>
            <person name="Sun H."/>
            <person name="Tritt A."/>
            <person name="Yoshinaga Y."/>
            <person name="Zwiers L.-H."/>
            <person name="Turgeon B."/>
            <person name="Goodwin S."/>
            <person name="Spatafora J."/>
            <person name="Crous P."/>
            <person name="Grigoriev I."/>
        </authorList>
    </citation>
    <scope>NUCLEOTIDE SEQUENCE</scope>
    <source>
        <strain evidence="1">CBS 207.26</strain>
    </source>
</reference>
<proteinExistence type="predicted"/>
<dbReference type="OrthoDB" id="3799697at2759"/>